<dbReference type="PROSITE" id="PS00356">
    <property type="entry name" value="HTH_LACI_1"/>
    <property type="match status" value="1"/>
</dbReference>
<gene>
    <name evidence="7" type="ORF">BTN92_12280</name>
    <name evidence="6" type="ORF">HI921_02475</name>
</gene>
<comment type="caution">
    <text evidence="7">The sequence shown here is derived from an EMBL/GenBank/DDBJ whole genome shotgun (WGS) entry which is preliminary data.</text>
</comment>
<dbReference type="PRINTS" id="PR00036">
    <property type="entry name" value="HTHLACI"/>
</dbReference>
<dbReference type="CDD" id="cd01392">
    <property type="entry name" value="HTH_LacI"/>
    <property type="match status" value="1"/>
</dbReference>
<dbReference type="Proteomes" id="UP000557857">
    <property type="component" value="Unassembled WGS sequence"/>
</dbReference>
<evidence type="ECO:0000259" key="4">
    <source>
        <dbReference type="PROSITE" id="PS50932"/>
    </source>
</evidence>
<evidence type="ECO:0000256" key="1">
    <source>
        <dbReference type="ARBA" id="ARBA00023015"/>
    </source>
</evidence>
<dbReference type="SUPFAM" id="SSF53822">
    <property type="entry name" value="Periplasmic binding protein-like I"/>
    <property type="match status" value="1"/>
</dbReference>
<sequence>MVTIQEIAKMSGVSKSTVSRVINNDRYVSDDLRKKVQSVIEETNYVVNGNAVKLSKGETYTLGVTLPNNSSCYNQLVDSILYQAKSKGYQVLLLPTYYEKETESHYYTLLEQKMIDGLILTSRTKNDELLEPLRFKGKIVSTEKMDNNDLAMIYPDRKKAYDQLFLTLHTRGISRVIFTTKRSASQSQTTKNKLTAYEMYFGKAIEGKNYFTGIETYADGYAFAIEITTHASIPEVIYVNGDDTAAGVISGMKQEGFIHKKDFTVIGEGNLPYSEILAFSTIDFSPKKIGASAVDFLLSQSDRIVQAEDPVIIWR</sequence>
<evidence type="ECO:0000259" key="5">
    <source>
        <dbReference type="PROSITE" id="PS50943"/>
    </source>
</evidence>
<feature type="domain" description="HTH cro/C1-type" evidence="5">
    <location>
        <begin position="3"/>
        <end position="46"/>
    </location>
</feature>
<evidence type="ECO:0000256" key="2">
    <source>
        <dbReference type="ARBA" id="ARBA00023125"/>
    </source>
</evidence>
<reference evidence="7 8" key="1">
    <citation type="submission" date="2016-12" db="EMBL/GenBank/DDBJ databases">
        <authorList>
            <person name="Song W.-J."/>
            <person name="Kurnit D.M."/>
        </authorList>
    </citation>
    <scope>NUCLEOTIDE SEQUENCE [LARGE SCALE GENOMIC DNA]</scope>
    <source>
        <strain evidence="7 8">CGB1038-1_S1</strain>
    </source>
</reference>
<dbReference type="EMBL" id="MSTR01000013">
    <property type="protein sequence ID" value="ONN41687.1"/>
    <property type="molecule type" value="Genomic_DNA"/>
</dbReference>
<dbReference type="InterPro" id="IPR028082">
    <property type="entry name" value="Peripla_BP_I"/>
</dbReference>
<name>A0A1V2UED4_ENTMU</name>
<dbReference type="PANTHER" id="PTHR30146">
    <property type="entry name" value="LACI-RELATED TRANSCRIPTIONAL REPRESSOR"/>
    <property type="match status" value="1"/>
</dbReference>
<dbReference type="InterPro" id="IPR010982">
    <property type="entry name" value="Lambda_DNA-bd_dom_sf"/>
</dbReference>
<dbReference type="RefSeq" id="WP_062806255.1">
    <property type="nucleotide sequence ID" value="NZ_CABMMO010000013.1"/>
</dbReference>
<evidence type="ECO:0000313" key="7">
    <source>
        <dbReference type="EMBL" id="ONN41687.1"/>
    </source>
</evidence>
<dbReference type="Gene3D" id="1.10.260.40">
    <property type="entry name" value="lambda repressor-like DNA-binding domains"/>
    <property type="match status" value="1"/>
</dbReference>
<dbReference type="OrthoDB" id="9798934at2"/>
<dbReference type="PROSITE" id="PS50932">
    <property type="entry name" value="HTH_LACI_2"/>
    <property type="match status" value="1"/>
</dbReference>
<dbReference type="STRING" id="53346.A5802_002717"/>
<dbReference type="GO" id="GO:0000976">
    <property type="term" value="F:transcription cis-regulatory region binding"/>
    <property type="evidence" value="ECO:0007669"/>
    <property type="project" value="TreeGrafter"/>
</dbReference>
<evidence type="ECO:0000313" key="8">
    <source>
        <dbReference type="Proteomes" id="UP000189299"/>
    </source>
</evidence>
<dbReference type="InterPro" id="IPR001761">
    <property type="entry name" value="Peripla_BP/Lac1_sug-bd_dom"/>
</dbReference>
<evidence type="ECO:0000313" key="6">
    <source>
        <dbReference type="EMBL" id="NMP57338.1"/>
    </source>
</evidence>
<dbReference type="PANTHER" id="PTHR30146:SF105">
    <property type="entry name" value="CATABOLITE CONTROL PROTEIN B"/>
    <property type="match status" value="1"/>
</dbReference>
<proteinExistence type="predicted"/>
<dbReference type="EMBL" id="JABCAG010000004">
    <property type="protein sequence ID" value="NMP57338.1"/>
    <property type="molecule type" value="Genomic_DNA"/>
</dbReference>
<dbReference type="Proteomes" id="UP000189299">
    <property type="component" value="Unassembled WGS sequence"/>
</dbReference>
<dbReference type="Pfam" id="PF00356">
    <property type="entry name" value="LacI"/>
    <property type="match status" value="1"/>
</dbReference>
<dbReference type="PROSITE" id="PS50943">
    <property type="entry name" value="HTH_CROC1"/>
    <property type="match status" value="1"/>
</dbReference>
<reference evidence="6 9" key="2">
    <citation type="submission" date="2020-04" db="EMBL/GenBank/DDBJ databases">
        <authorList>
            <person name="Abaymova A."/>
            <person name="Teymurazov M."/>
            <person name="Tazyna O."/>
            <person name="Chatushin Y."/>
            <person name="Svetoch E."/>
            <person name="Pereligyn V."/>
            <person name="Pohylenko V."/>
            <person name="Platonov M."/>
            <person name="Kartsev N."/>
            <person name="Skryabin Y."/>
            <person name="Sizova A."/>
            <person name="Solomentsev V."/>
            <person name="Kislichkina A."/>
            <person name="Bogun A."/>
        </authorList>
    </citation>
    <scope>NUCLEOTIDE SEQUENCE [LARGE SCALE GENOMIC DNA]</scope>
    <source>
        <strain evidence="6">SCPM-O-B-8398</strain>
        <strain evidence="9">SCPM-O-B-8398 (E28)</strain>
    </source>
</reference>
<evidence type="ECO:0000313" key="9">
    <source>
        <dbReference type="Proteomes" id="UP000557857"/>
    </source>
</evidence>
<keyword evidence="3" id="KW-0804">Transcription</keyword>
<evidence type="ECO:0000256" key="3">
    <source>
        <dbReference type="ARBA" id="ARBA00023163"/>
    </source>
</evidence>
<feature type="domain" description="HTH lacI-type" evidence="4">
    <location>
        <begin position="2"/>
        <end position="56"/>
    </location>
</feature>
<dbReference type="Gene3D" id="3.40.50.2300">
    <property type="match status" value="2"/>
</dbReference>
<organism evidence="7 8">
    <name type="scientific">Enterococcus mundtii</name>
    <dbReference type="NCBI Taxonomy" id="53346"/>
    <lineage>
        <taxon>Bacteria</taxon>
        <taxon>Bacillati</taxon>
        <taxon>Bacillota</taxon>
        <taxon>Bacilli</taxon>
        <taxon>Lactobacillales</taxon>
        <taxon>Enterococcaceae</taxon>
        <taxon>Enterococcus</taxon>
    </lineage>
</organism>
<dbReference type="SUPFAM" id="SSF47413">
    <property type="entry name" value="lambda repressor-like DNA-binding domains"/>
    <property type="match status" value="1"/>
</dbReference>
<protein>
    <submittedName>
        <fullName evidence="7">LacI family transcriptional regulator</fullName>
    </submittedName>
</protein>
<keyword evidence="2" id="KW-0238">DNA-binding</keyword>
<dbReference type="GO" id="GO:0003700">
    <property type="term" value="F:DNA-binding transcription factor activity"/>
    <property type="evidence" value="ECO:0007669"/>
    <property type="project" value="TreeGrafter"/>
</dbReference>
<dbReference type="Pfam" id="PF00532">
    <property type="entry name" value="Peripla_BP_1"/>
    <property type="match status" value="1"/>
</dbReference>
<dbReference type="InterPro" id="IPR000843">
    <property type="entry name" value="HTH_LacI"/>
</dbReference>
<accession>A0A1V2UED4</accession>
<keyword evidence="1" id="KW-0805">Transcription regulation</keyword>
<dbReference type="AlphaFoldDB" id="A0A1V2UED4"/>
<dbReference type="SMART" id="SM00354">
    <property type="entry name" value="HTH_LACI"/>
    <property type="match status" value="1"/>
</dbReference>
<dbReference type="InterPro" id="IPR001387">
    <property type="entry name" value="Cro/C1-type_HTH"/>
</dbReference>